<dbReference type="Pfam" id="PF00328">
    <property type="entry name" value="His_Phos_2"/>
    <property type="match status" value="1"/>
</dbReference>
<dbReference type="AlphaFoldDB" id="A0A087TAV9"/>
<keyword evidence="3" id="KW-1133">Transmembrane helix</keyword>
<dbReference type="PROSITE" id="PS00616">
    <property type="entry name" value="HIS_ACID_PHOSPHAT_1"/>
    <property type="match status" value="1"/>
</dbReference>
<evidence type="ECO:0000256" key="2">
    <source>
        <dbReference type="ARBA" id="ARBA00005375"/>
    </source>
</evidence>
<keyword evidence="5" id="KW-1185">Reference proteome</keyword>
<evidence type="ECO:0000313" key="4">
    <source>
        <dbReference type="EMBL" id="KFM62248.1"/>
    </source>
</evidence>
<keyword evidence="3" id="KW-0472">Membrane</keyword>
<organism evidence="4 5">
    <name type="scientific">Stegodyphus mimosarum</name>
    <name type="common">African social velvet spider</name>
    <dbReference type="NCBI Taxonomy" id="407821"/>
    <lineage>
        <taxon>Eukaryota</taxon>
        <taxon>Metazoa</taxon>
        <taxon>Ecdysozoa</taxon>
        <taxon>Arthropoda</taxon>
        <taxon>Chelicerata</taxon>
        <taxon>Arachnida</taxon>
        <taxon>Araneae</taxon>
        <taxon>Araneomorphae</taxon>
        <taxon>Entelegynae</taxon>
        <taxon>Eresoidea</taxon>
        <taxon>Eresidae</taxon>
        <taxon>Stegodyphus</taxon>
    </lineage>
</organism>
<reference evidence="4 5" key="1">
    <citation type="submission" date="2013-11" db="EMBL/GenBank/DDBJ databases">
        <title>Genome sequencing of Stegodyphus mimosarum.</title>
        <authorList>
            <person name="Bechsgaard J."/>
        </authorList>
    </citation>
    <scope>NUCLEOTIDE SEQUENCE [LARGE SCALE GENOMIC DNA]</scope>
</reference>
<name>A0A087TAV9_STEMI</name>
<evidence type="ECO:0000256" key="1">
    <source>
        <dbReference type="ARBA" id="ARBA00000032"/>
    </source>
</evidence>
<evidence type="ECO:0000313" key="5">
    <source>
        <dbReference type="Proteomes" id="UP000054359"/>
    </source>
</evidence>
<sequence>MLCVSFKMTKIFLYVAVCLFIYLLKCSEAKEDTKLLFVQILFRHGDRAPINLYPNDPNPENSWLEGLGKLTMLGRKQHYALGKFFKLLYENFTASSPLEIDVISSATDRCIKSAETNLASFYAPSSKWQFDKHLKWQPISISYIPKSEDKYLETESYCPRASVEEENVVNSPGGQAFIAKHKEMFENLTYYSGTSITDWLSASYFHDTIFIEKKYNLTVPSWVEPFWDELETVADLSFFWTFNSPLLHRLRAGPLLQKIIEKMKLKISGDIPDQKVQIYSAHDTNIAVLLAALNLFNMKQPPYCSSLLFELYEKNEKNVVRLLYLNSTNPEKEMQTPHVLKIEGCSEFCPLDYFIKYTKNLIPGDWEQECELNKSFIEKVKEKNITIALFIAMVGVTIVVMTVYAVWRLHIRKDKYSYHLMPMS</sequence>
<dbReference type="CDD" id="cd07061">
    <property type="entry name" value="HP_HAP_like"/>
    <property type="match status" value="1"/>
</dbReference>
<dbReference type="PROSITE" id="PS00778">
    <property type="entry name" value="HIS_ACID_PHOSPHAT_2"/>
    <property type="match status" value="1"/>
</dbReference>
<dbReference type="PANTHER" id="PTHR11567:SF210">
    <property type="entry name" value="ACID PHOSPHATASE 5-RELATED"/>
    <property type="match status" value="1"/>
</dbReference>
<comment type="catalytic activity">
    <reaction evidence="1">
        <text>a phosphate monoester + H2O = an alcohol + phosphate</text>
        <dbReference type="Rhea" id="RHEA:15017"/>
        <dbReference type="ChEBI" id="CHEBI:15377"/>
        <dbReference type="ChEBI" id="CHEBI:30879"/>
        <dbReference type="ChEBI" id="CHEBI:43474"/>
        <dbReference type="ChEBI" id="CHEBI:67140"/>
        <dbReference type="EC" id="3.1.3.2"/>
    </reaction>
</comment>
<dbReference type="OMA" id="YDFENIW"/>
<protein>
    <submittedName>
        <fullName evidence="4">Testicular acid phosphatase-like protein</fullName>
    </submittedName>
</protein>
<evidence type="ECO:0000256" key="3">
    <source>
        <dbReference type="SAM" id="Phobius"/>
    </source>
</evidence>
<gene>
    <name evidence="4" type="ORF">X975_09337</name>
</gene>
<dbReference type="InterPro" id="IPR029033">
    <property type="entry name" value="His_PPase_superfam"/>
</dbReference>
<keyword evidence="3" id="KW-0812">Transmembrane</keyword>
<feature type="non-terminal residue" evidence="4">
    <location>
        <position position="424"/>
    </location>
</feature>
<proteinExistence type="inferred from homology"/>
<dbReference type="InterPro" id="IPR033379">
    <property type="entry name" value="Acid_Pase_AS"/>
</dbReference>
<dbReference type="InterPro" id="IPR050645">
    <property type="entry name" value="Histidine_acid_phosphatase"/>
</dbReference>
<dbReference type="PANTHER" id="PTHR11567">
    <property type="entry name" value="ACID PHOSPHATASE-RELATED"/>
    <property type="match status" value="1"/>
</dbReference>
<dbReference type="SUPFAM" id="SSF53254">
    <property type="entry name" value="Phosphoglycerate mutase-like"/>
    <property type="match status" value="1"/>
</dbReference>
<dbReference type="OrthoDB" id="6413031at2759"/>
<dbReference type="GO" id="GO:0003993">
    <property type="term" value="F:acid phosphatase activity"/>
    <property type="evidence" value="ECO:0007669"/>
    <property type="project" value="UniProtKB-EC"/>
</dbReference>
<dbReference type="Proteomes" id="UP000054359">
    <property type="component" value="Unassembled WGS sequence"/>
</dbReference>
<dbReference type="EMBL" id="KK114349">
    <property type="protein sequence ID" value="KFM62248.1"/>
    <property type="molecule type" value="Genomic_DNA"/>
</dbReference>
<feature type="transmembrane region" description="Helical" evidence="3">
    <location>
        <begin position="385"/>
        <end position="407"/>
    </location>
</feature>
<accession>A0A087TAV9</accession>
<dbReference type="STRING" id="407821.A0A087TAV9"/>
<comment type="similarity">
    <text evidence="2">Belongs to the histidine acid phosphatase family.</text>
</comment>
<dbReference type="Gene3D" id="3.40.50.1240">
    <property type="entry name" value="Phosphoglycerate mutase-like"/>
    <property type="match status" value="1"/>
</dbReference>
<dbReference type="InterPro" id="IPR000560">
    <property type="entry name" value="His_Pase_clade-2"/>
</dbReference>